<accession>A0A9P9WEZ2</accession>
<dbReference type="Proteomes" id="UP000829685">
    <property type="component" value="Unassembled WGS sequence"/>
</dbReference>
<comment type="caution">
    <text evidence="3">The sequence shown here is derived from an EMBL/GenBank/DDBJ whole genome shotgun (WGS) entry which is preliminary data.</text>
</comment>
<name>A0A9P9WEZ2_9PEZI</name>
<evidence type="ECO:0000256" key="2">
    <source>
        <dbReference type="SAM" id="MobiDB-lite"/>
    </source>
</evidence>
<dbReference type="EMBL" id="JAFIMR010000032">
    <property type="protein sequence ID" value="KAI1860088.1"/>
    <property type="molecule type" value="Genomic_DNA"/>
</dbReference>
<feature type="region of interest" description="Disordered" evidence="2">
    <location>
        <begin position="1"/>
        <end position="24"/>
    </location>
</feature>
<keyword evidence="4" id="KW-1185">Reference proteome</keyword>
<gene>
    <name evidence="3" type="ORF">JX265_010012</name>
</gene>
<sequence length="773" mass="88097">MCSSPMSPMPGFRRSASGFGQNDSASLEQGIVSRLRALESGNAPQFSISTANGQDPASAREHLVRHERTLDNVQACDSRLADRLSSLESSTHPAEFEALKKNTTDLKSTVDKLMDRLASTETKNEVLGRLVNNLINYGHENKKKTTSLEAGVERSSVEAKKTDGQLREVRRIMDNTTQQQSEVNSNILDIQKQFKKFKQFQLSEKVSHDKLKAQLKGTKELKKEIIENFKGAFKDNVKNEVKTELKAEMKAELVKEFRREIDMVQSQHYRLQDELSEAYNQAERAMTEARRVTNELEIRFGTVPPEVQSIPDEAGLIIDMKLYTKKRLTKMISKTELRLKDMICDMKQDIARLEKLADQGTKNLEDMCSQHTETITSVKQTLEDNMSFTTQEIARLDDFHKETSAENRDGPSAAANLSAHSNHATECTIDAIRNFIEMQKLRIGDLEIPALKNIKDQSTARRIELPLTAPTLPSSPQPSDDGTSCSAQTPDKSVSVYTNKYVEWLQKLDFRPAMGMTKFKDVDVRVDEHLIFSDGPDRYYLKRNSIFSFTPLVMARDRRGCQDEDFYAYIHQPYHKRAYKDTAMEIMYSSDLPVDDVRSLPKYVVYLGEVYCATEGERTGQLNWRTDYHLVMDIARPAKSLWLVFGYECKDANGNIRNTEFEVEENDFWSFVKENESFDIAKVAENVNDWNICSDTYRYDQPELHIGRVREAVSQSARIAKPLFTSPNLEALLSGIRKGWRGWRDATTVSSKSTYSLDETSNSELELDVIPRG</sequence>
<feature type="compositionally biased region" description="Low complexity" evidence="2">
    <location>
        <begin position="468"/>
        <end position="479"/>
    </location>
</feature>
<feature type="region of interest" description="Disordered" evidence="2">
    <location>
        <begin position="468"/>
        <end position="491"/>
    </location>
</feature>
<reference evidence="3" key="1">
    <citation type="submission" date="2021-03" db="EMBL/GenBank/DDBJ databases">
        <title>Revisited historic fungal species revealed as producer of novel bioactive compounds through whole genome sequencing and comparative genomics.</title>
        <authorList>
            <person name="Vignolle G.A."/>
            <person name="Hochenegger N."/>
            <person name="Mach R.L."/>
            <person name="Mach-Aigner A.R."/>
            <person name="Javad Rahimi M."/>
            <person name="Salim K.A."/>
            <person name="Chan C.M."/>
            <person name="Lim L.B.L."/>
            <person name="Cai F."/>
            <person name="Druzhinina I.S."/>
            <person name="U'Ren J.M."/>
            <person name="Derntl C."/>
        </authorList>
    </citation>
    <scope>NUCLEOTIDE SEQUENCE</scope>
    <source>
        <strain evidence="3">TUCIM 5799</strain>
    </source>
</reference>
<evidence type="ECO:0000313" key="3">
    <source>
        <dbReference type="EMBL" id="KAI1860088.1"/>
    </source>
</evidence>
<feature type="coiled-coil region" evidence="1">
    <location>
        <begin position="254"/>
        <end position="299"/>
    </location>
</feature>
<dbReference type="AlphaFoldDB" id="A0A9P9WEZ2"/>
<evidence type="ECO:0000256" key="1">
    <source>
        <dbReference type="SAM" id="Coils"/>
    </source>
</evidence>
<feature type="compositionally biased region" description="Polar residues" evidence="2">
    <location>
        <begin position="480"/>
        <end position="491"/>
    </location>
</feature>
<proteinExistence type="predicted"/>
<protein>
    <submittedName>
        <fullName evidence="3">Uncharacterized protein</fullName>
    </submittedName>
</protein>
<evidence type="ECO:0000313" key="4">
    <source>
        <dbReference type="Proteomes" id="UP000829685"/>
    </source>
</evidence>
<keyword evidence="1" id="KW-0175">Coiled coil</keyword>
<organism evidence="3 4">
    <name type="scientific">Neoarthrinium moseri</name>
    <dbReference type="NCBI Taxonomy" id="1658444"/>
    <lineage>
        <taxon>Eukaryota</taxon>
        <taxon>Fungi</taxon>
        <taxon>Dikarya</taxon>
        <taxon>Ascomycota</taxon>
        <taxon>Pezizomycotina</taxon>
        <taxon>Sordariomycetes</taxon>
        <taxon>Xylariomycetidae</taxon>
        <taxon>Amphisphaeriales</taxon>
        <taxon>Apiosporaceae</taxon>
        <taxon>Neoarthrinium</taxon>
    </lineage>
</organism>